<organism evidence="8 9">
    <name type="scientific">Altererythrobacter arenosus</name>
    <dbReference type="NCBI Taxonomy" id="3032592"/>
    <lineage>
        <taxon>Bacteria</taxon>
        <taxon>Pseudomonadati</taxon>
        <taxon>Pseudomonadota</taxon>
        <taxon>Alphaproteobacteria</taxon>
        <taxon>Sphingomonadales</taxon>
        <taxon>Erythrobacteraceae</taxon>
        <taxon>Altererythrobacter</taxon>
    </lineage>
</organism>
<dbReference type="InterPro" id="IPR002196">
    <property type="entry name" value="Glyco_hydro_24"/>
</dbReference>
<accession>A0ABY8FVA5</accession>
<evidence type="ECO:0000256" key="6">
    <source>
        <dbReference type="ARBA" id="ARBA00023295"/>
    </source>
</evidence>
<dbReference type="PANTHER" id="PTHR38107:SF3">
    <property type="entry name" value="LYSOZYME RRRD-RELATED"/>
    <property type="match status" value="1"/>
</dbReference>
<reference evidence="8 9" key="1">
    <citation type="submission" date="2023-03" db="EMBL/GenBank/DDBJ databases">
        <title>Altererythrobacter sp. CAU 1644 isolated from sand.</title>
        <authorList>
            <person name="Kim W."/>
        </authorList>
    </citation>
    <scope>NUCLEOTIDE SEQUENCE [LARGE SCALE GENOMIC DNA]</scope>
    <source>
        <strain evidence="8 9">CAU 1644</strain>
    </source>
</reference>
<dbReference type="InterPro" id="IPR051018">
    <property type="entry name" value="Bacteriophage_GH24"/>
</dbReference>
<comment type="similarity">
    <text evidence="7">Belongs to the glycosyl hydrolase 24 family.</text>
</comment>
<dbReference type="InterPro" id="IPR023347">
    <property type="entry name" value="Lysozyme_dom_sf"/>
</dbReference>
<evidence type="ECO:0000313" key="8">
    <source>
        <dbReference type="EMBL" id="WFL78020.1"/>
    </source>
</evidence>
<sequence>MTAQDVRKSIFDTVRTMLRRGFRQSEVEALDRVIDELENCTQDRVPSVPSVQDPRAKPGSIGPAGIALIKRFEGCARLRRDGLVEAYPDPGTGGEPWTIGWGATGPDHFHGGRIGPGTVWTQEQCDARFERDLARYAAEVAQAVGEAPTSQSQFDALTSFHYNTGAIFRATLTRKHIAGDHAGAAEEFHRWNKAGGRVLKGLVRRRREEAILYLQG</sequence>
<keyword evidence="3 7" id="KW-0081">Bacteriolytic enzyme</keyword>
<evidence type="ECO:0000256" key="2">
    <source>
        <dbReference type="ARBA" id="ARBA00022529"/>
    </source>
</evidence>
<dbReference type="InterPro" id="IPR034690">
    <property type="entry name" value="Endolysin_T4_type"/>
</dbReference>
<evidence type="ECO:0000256" key="1">
    <source>
        <dbReference type="ARBA" id="ARBA00000632"/>
    </source>
</evidence>
<keyword evidence="9" id="KW-1185">Reference proteome</keyword>
<evidence type="ECO:0000256" key="7">
    <source>
        <dbReference type="RuleBase" id="RU003788"/>
    </source>
</evidence>
<dbReference type="InterPro" id="IPR033907">
    <property type="entry name" value="Endolysin_autolysin"/>
</dbReference>
<dbReference type="Pfam" id="PF00959">
    <property type="entry name" value="Phage_lysozyme"/>
    <property type="match status" value="1"/>
</dbReference>
<dbReference type="RefSeq" id="WP_278016711.1">
    <property type="nucleotide sequence ID" value="NZ_CP121106.1"/>
</dbReference>
<dbReference type="HAMAP" id="MF_04110">
    <property type="entry name" value="ENDOLYSIN_T4"/>
    <property type="match status" value="1"/>
</dbReference>
<dbReference type="PANTHER" id="PTHR38107">
    <property type="match status" value="1"/>
</dbReference>
<evidence type="ECO:0000256" key="3">
    <source>
        <dbReference type="ARBA" id="ARBA00022638"/>
    </source>
</evidence>
<evidence type="ECO:0000313" key="9">
    <source>
        <dbReference type="Proteomes" id="UP001215827"/>
    </source>
</evidence>
<keyword evidence="4 7" id="KW-0378">Hydrolase</keyword>
<evidence type="ECO:0000256" key="5">
    <source>
        <dbReference type="ARBA" id="ARBA00023200"/>
    </source>
</evidence>
<gene>
    <name evidence="8" type="ORF">P7228_02835</name>
</gene>
<keyword evidence="6 7" id="KW-0326">Glycosidase</keyword>
<dbReference type="SUPFAM" id="SSF53955">
    <property type="entry name" value="Lysozyme-like"/>
    <property type="match status" value="1"/>
</dbReference>
<dbReference type="Proteomes" id="UP001215827">
    <property type="component" value="Chromosome"/>
</dbReference>
<comment type="catalytic activity">
    <reaction evidence="1 7">
        <text>Hydrolysis of (1-&gt;4)-beta-linkages between N-acetylmuramic acid and N-acetyl-D-glucosamine residues in a peptidoglycan and between N-acetyl-D-glucosamine residues in chitodextrins.</text>
        <dbReference type="EC" id="3.2.1.17"/>
    </reaction>
</comment>
<keyword evidence="5" id="KW-1035">Host cytoplasm</keyword>
<keyword evidence="2 7" id="KW-0929">Antimicrobial</keyword>
<protein>
    <recommendedName>
        <fullName evidence="7">Lysozyme</fullName>
        <ecNumber evidence="7">3.2.1.17</ecNumber>
    </recommendedName>
</protein>
<dbReference type="EC" id="3.2.1.17" evidence="7"/>
<dbReference type="Gene3D" id="1.10.530.40">
    <property type="match status" value="1"/>
</dbReference>
<dbReference type="InterPro" id="IPR023346">
    <property type="entry name" value="Lysozyme-like_dom_sf"/>
</dbReference>
<evidence type="ECO:0000256" key="4">
    <source>
        <dbReference type="ARBA" id="ARBA00022801"/>
    </source>
</evidence>
<proteinExistence type="inferred from homology"/>
<dbReference type="CDD" id="cd00737">
    <property type="entry name" value="lyz_endolysin_autolysin"/>
    <property type="match status" value="1"/>
</dbReference>
<name>A0ABY8FVA5_9SPHN</name>
<dbReference type="EMBL" id="CP121106">
    <property type="protein sequence ID" value="WFL78020.1"/>
    <property type="molecule type" value="Genomic_DNA"/>
</dbReference>